<dbReference type="Gene3D" id="3.90.70.80">
    <property type="match status" value="1"/>
</dbReference>
<evidence type="ECO:0000259" key="2">
    <source>
        <dbReference type="Pfam" id="PF13358"/>
    </source>
</evidence>
<dbReference type="Pfam" id="PF13358">
    <property type="entry name" value="DDE_3"/>
    <property type="match status" value="1"/>
</dbReference>
<name>A0A5J4WZB1_9EUKA</name>
<reference evidence="3 4" key="1">
    <citation type="submission" date="2019-03" db="EMBL/GenBank/DDBJ databases">
        <title>Single cell metagenomics reveals metabolic interactions within the superorganism composed of flagellate Streblomastix strix and complex community of Bacteroidetes bacteria on its surface.</title>
        <authorList>
            <person name="Treitli S.C."/>
            <person name="Kolisko M."/>
            <person name="Husnik F."/>
            <person name="Keeling P."/>
            <person name="Hampl V."/>
        </authorList>
    </citation>
    <scope>NUCLEOTIDE SEQUENCE [LARGE SCALE GENOMIC DNA]</scope>
    <source>
        <strain evidence="3">ST1C</strain>
    </source>
</reference>
<dbReference type="EMBL" id="SNRW01000591">
    <property type="protein sequence ID" value="KAA6400261.1"/>
    <property type="molecule type" value="Genomic_DNA"/>
</dbReference>
<dbReference type="InterPro" id="IPR038717">
    <property type="entry name" value="Tc1-like_DDE_dom"/>
</dbReference>
<dbReference type="CDD" id="cd22744">
    <property type="entry name" value="OTU"/>
    <property type="match status" value="1"/>
</dbReference>
<comment type="caution">
    <text evidence="3">The sequence shown here is derived from an EMBL/GenBank/DDBJ whole genome shotgun (WGS) entry which is preliminary data.</text>
</comment>
<dbReference type="GO" id="GO:0003676">
    <property type="term" value="F:nucleic acid binding"/>
    <property type="evidence" value="ECO:0007669"/>
    <property type="project" value="InterPro"/>
</dbReference>
<sequence length="629" mass="72452">MAEKLQSEFIRTNLESSDQQLEQLLKERLQEAEIPIIHPPPLEHIAEIEQQAIMQIAIQKVRGRRKKVKVKIIKLKKDGTERKASVELTNEQEINICALFKQNEEKEENEQNKHIIEELAKGFKVCTKTIRNVINRQGQKKKRGGRAHYKINPFISKFITEEITKEVDITGQQLADKILDKFELKIHASSVNQHLREGMKKNNFPLYSMKKIETHEYSRNSPEIMDQRVLFIKSYRLSKVYGVDFIFIDETGFNLTQLRSRGRAPIGKRCIMKRKCRQIQHLSCISAICSRFGVIQCTFVEGGVDSKTFCIFLTSLLKQIVILNIINMIFVMDNAPIHKTEEVEKLCKNAKARIMHTPLFNCELNPIELVFGFFKRRVHLPPDVSSSSTVIPFLDEAFRTVTQQEVSSSINSVETFVHPLAERKLNLSNQSAITHVKRIIDSYTGDLDDIGNMIVFIDGFDNEIEQNAGLVEENEDTNCDISNDSSNDDSQDHEQSKQKDDSLGNEQASNNNNQLIKDKEIIEVGKKKRKRSYAIADIKQDKSPTQLRKLMVLEMQGYPDTYLPDFITPEARAKYILKNSKNGAYASEREAWALSSKLQRQIVIYDPRISQNQLQMEISMMINKPYIQQ</sequence>
<organism evidence="3 4">
    <name type="scientific">Streblomastix strix</name>
    <dbReference type="NCBI Taxonomy" id="222440"/>
    <lineage>
        <taxon>Eukaryota</taxon>
        <taxon>Metamonada</taxon>
        <taxon>Preaxostyla</taxon>
        <taxon>Oxymonadida</taxon>
        <taxon>Streblomastigidae</taxon>
        <taxon>Streblomastix</taxon>
    </lineage>
</organism>
<dbReference type="PANTHER" id="PTHR46564">
    <property type="entry name" value="TRANSPOSASE"/>
    <property type="match status" value="1"/>
</dbReference>
<feature type="domain" description="Tc1-like transposase DDE" evidence="2">
    <location>
        <begin position="245"/>
        <end position="380"/>
    </location>
</feature>
<feature type="compositionally biased region" description="Polar residues" evidence="1">
    <location>
        <begin position="504"/>
        <end position="515"/>
    </location>
</feature>
<dbReference type="OrthoDB" id="2449121at2759"/>
<feature type="compositionally biased region" description="Basic and acidic residues" evidence="1">
    <location>
        <begin position="490"/>
        <end position="502"/>
    </location>
</feature>
<feature type="region of interest" description="Disordered" evidence="1">
    <location>
        <begin position="476"/>
        <end position="520"/>
    </location>
</feature>
<gene>
    <name evidence="3" type="ORF">EZS28_004207</name>
</gene>
<dbReference type="Proteomes" id="UP000324800">
    <property type="component" value="Unassembled WGS sequence"/>
</dbReference>
<dbReference type="Gene3D" id="3.30.420.10">
    <property type="entry name" value="Ribonuclease H-like superfamily/Ribonuclease H"/>
    <property type="match status" value="1"/>
</dbReference>
<dbReference type="AlphaFoldDB" id="A0A5J4WZB1"/>
<evidence type="ECO:0000313" key="4">
    <source>
        <dbReference type="Proteomes" id="UP000324800"/>
    </source>
</evidence>
<dbReference type="PANTHER" id="PTHR46564:SF1">
    <property type="entry name" value="TRANSPOSASE"/>
    <property type="match status" value="1"/>
</dbReference>
<accession>A0A5J4WZB1</accession>
<protein>
    <recommendedName>
        <fullName evidence="2">Tc1-like transposase DDE domain-containing protein</fullName>
    </recommendedName>
</protein>
<evidence type="ECO:0000313" key="3">
    <source>
        <dbReference type="EMBL" id="KAA6400261.1"/>
    </source>
</evidence>
<proteinExistence type="predicted"/>
<evidence type="ECO:0000256" key="1">
    <source>
        <dbReference type="SAM" id="MobiDB-lite"/>
    </source>
</evidence>
<dbReference type="InterPro" id="IPR036397">
    <property type="entry name" value="RNaseH_sf"/>
</dbReference>